<protein>
    <recommendedName>
        <fullName evidence="4">Outer membrane protein beta-barrel domain-containing protein</fullName>
    </recommendedName>
</protein>
<evidence type="ECO:0000313" key="2">
    <source>
        <dbReference type="EMBL" id="SDC94833.1"/>
    </source>
</evidence>
<keyword evidence="1" id="KW-0732">Signal</keyword>
<dbReference type="OrthoDB" id="1466900at2"/>
<dbReference type="Proteomes" id="UP000199452">
    <property type="component" value="Unassembled WGS sequence"/>
</dbReference>
<evidence type="ECO:0000313" key="3">
    <source>
        <dbReference type="Proteomes" id="UP000199452"/>
    </source>
</evidence>
<evidence type="ECO:0008006" key="4">
    <source>
        <dbReference type="Google" id="ProtNLM"/>
    </source>
</evidence>
<proteinExistence type="predicted"/>
<keyword evidence="3" id="KW-1185">Reference proteome</keyword>
<dbReference type="RefSeq" id="WP_092440113.1">
    <property type="nucleotide sequence ID" value="NZ_FMYP01000065.1"/>
</dbReference>
<gene>
    <name evidence="2" type="ORF">SAMN05216323_10651</name>
</gene>
<feature type="signal peptide" evidence="1">
    <location>
        <begin position="1"/>
        <end position="19"/>
    </location>
</feature>
<dbReference type="AlphaFoldDB" id="A0A1G6QRB8"/>
<dbReference type="EMBL" id="FMYP01000065">
    <property type="protein sequence ID" value="SDC94833.1"/>
    <property type="molecule type" value="Genomic_DNA"/>
</dbReference>
<feature type="chain" id="PRO_5011626077" description="Outer membrane protein beta-barrel domain-containing protein" evidence="1">
    <location>
        <begin position="20"/>
        <end position="279"/>
    </location>
</feature>
<name>A0A1G6QRB8_9BACT</name>
<reference evidence="2 3" key="1">
    <citation type="submission" date="2016-09" db="EMBL/GenBank/DDBJ databases">
        <authorList>
            <person name="Capua I."/>
            <person name="De Benedictis P."/>
            <person name="Joannis T."/>
            <person name="Lombin L.H."/>
            <person name="Cattoli G."/>
        </authorList>
    </citation>
    <scope>NUCLEOTIDE SEQUENCE [LARGE SCALE GENOMIC DNA]</scope>
    <source>
        <strain evidence="2 3">A7P-90m</strain>
    </source>
</reference>
<sequence>MKKTIIVLTLAVLGFSASAQDSLVVNKRGIPVLPKAGDIGIGLDGGPFFDYVGNMFNSNTSNSLNLNDNTLYFRYFLKDDAAVRVRLRIASTSTITNYNVIDDAARVQNHLSNKEVEDRTTVKNNNYNLYVGYQQFRGYNRLRGFYGADLGFGYGKRNYKAEYGNKMNDLNPAPSTAIPGATAGDRIVEQVSTTPSKAISLGVFAGAEYYFMPKICVGLELGLSYGKSWDGQEYTKREHMVGSINETYDTVDKAGGDSYRSLTTEFPYSYGNLYFMIHF</sequence>
<evidence type="ECO:0000256" key="1">
    <source>
        <dbReference type="SAM" id="SignalP"/>
    </source>
</evidence>
<accession>A0A1G6QRB8</accession>
<organism evidence="2 3">
    <name type="scientific">Williamwhitmania taraxaci</name>
    <dbReference type="NCBI Taxonomy" id="1640674"/>
    <lineage>
        <taxon>Bacteria</taxon>
        <taxon>Pseudomonadati</taxon>
        <taxon>Bacteroidota</taxon>
        <taxon>Bacteroidia</taxon>
        <taxon>Bacteroidales</taxon>
        <taxon>Williamwhitmaniaceae</taxon>
        <taxon>Williamwhitmania</taxon>
    </lineage>
</organism>